<sequence>MVAPTVAAQHPPTLEVEVIGDPVSSTGTNQQPTWVSKTDRHLQLINSSVYEKDSQTRAKAIAETIQQKRQRQDDREKVKLKQFLQAGSAGPTVATATVRSANEPGAFELDIEGIRFRVAKDGSKLVKLSAVVGGVKFFRSKTGNLYRDGIVKAHRQSGKVKKVDTPCKTFSTTGNSHSHSLRAPSRRILSQSLLWIQEMMRDVSPGAPVCRQFALFGYCDKASQCPERHVFECPDFSNTGKCKTKGCKLVHRERASVLRKVDQRDDDNQSTEDLSSDDDSVASDDVDSDEVEEFVGDDNVDQSAFKEQRDYISF</sequence>
<keyword evidence="2" id="KW-0677">Repeat</keyword>
<feature type="zinc finger region" description="C3H1-type" evidence="5">
    <location>
        <begin position="204"/>
        <end position="232"/>
    </location>
</feature>
<organism evidence="8 9">
    <name type="scientific">Parascedosporium putredinis</name>
    <dbReference type="NCBI Taxonomy" id="1442378"/>
    <lineage>
        <taxon>Eukaryota</taxon>
        <taxon>Fungi</taxon>
        <taxon>Dikarya</taxon>
        <taxon>Ascomycota</taxon>
        <taxon>Pezizomycotina</taxon>
        <taxon>Sordariomycetes</taxon>
        <taxon>Hypocreomycetidae</taxon>
        <taxon>Microascales</taxon>
        <taxon>Microascaceae</taxon>
        <taxon>Parascedosporium</taxon>
    </lineage>
</organism>
<evidence type="ECO:0000256" key="2">
    <source>
        <dbReference type="ARBA" id="ARBA00022737"/>
    </source>
</evidence>
<dbReference type="InterPro" id="IPR036855">
    <property type="entry name" value="Znf_CCCH_sf"/>
</dbReference>
<evidence type="ECO:0000256" key="3">
    <source>
        <dbReference type="ARBA" id="ARBA00022771"/>
    </source>
</evidence>
<feature type="compositionally biased region" description="Acidic residues" evidence="6">
    <location>
        <begin position="268"/>
        <end position="300"/>
    </location>
</feature>
<evidence type="ECO:0000256" key="1">
    <source>
        <dbReference type="ARBA" id="ARBA00022723"/>
    </source>
</evidence>
<reference evidence="8" key="1">
    <citation type="submission" date="2022-11" db="EMBL/GenBank/DDBJ databases">
        <authorList>
            <person name="Scott C."/>
            <person name="Bruce N."/>
        </authorList>
    </citation>
    <scope>NUCLEOTIDE SEQUENCE</scope>
</reference>
<dbReference type="PANTHER" id="PTHR46156">
    <property type="entry name" value="CCCH ZINGC FINGER"/>
    <property type="match status" value="1"/>
</dbReference>
<protein>
    <recommendedName>
        <fullName evidence="7">C3H1-type domain-containing protein</fullName>
    </recommendedName>
</protein>
<dbReference type="OrthoDB" id="410307at2759"/>
<dbReference type="GO" id="GO:0008270">
    <property type="term" value="F:zinc ion binding"/>
    <property type="evidence" value="ECO:0007669"/>
    <property type="project" value="UniProtKB-KW"/>
</dbReference>
<dbReference type="GO" id="GO:0005634">
    <property type="term" value="C:nucleus"/>
    <property type="evidence" value="ECO:0007669"/>
    <property type="project" value="TreeGrafter"/>
</dbReference>
<dbReference type="AlphaFoldDB" id="A0A9P1MCR6"/>
<evidence type="ECO:0000313" key="9">
    <source>
        <dbReference type="Proteomes" id="UP000838763"/>
    </source>
</evidence>
<keyword evidence="9" id="KW-1185">Reference proteome</keyword>
<comment type="caution">
    <text evidence="8">The sequence shown here is derived from an EMBL/GenBank/DDBJ whole genome shotgun (WGS) entry which is preliminary data.</text>
</comment>
<evidence type="ECO:0000256" key="5">
    <source>
        <dbReference type="PROSITE-ProRule" id="PRU00723"/>
    </source>
</evidence>
<keyword evidence="4 5" id="KW-0862">Zinc</keyword>
<gene>
    <name evidence="8" type="ORF">PPNO1_LOCUS6264</name>
</gene>
<keyword evidence="3 5" id="KW-0863">Zinc-finger</keyword>
<dbReference type="PANTHER" id="PTHR46156:SF1">
    <property type="entry name" value="ZINC FINGER CCCH DOMAIN-CONTAINING PROTEIN 3"/>
    <property type="match status" value="1"/>
</dbReference>
<name>A0A9P1MCR6_9PEZI</name>
<dbReference type="SUPFAM" id="SSF90229">
    <property type="entry name" value="CCCH zinc finger"/>
    <property type="match status" value="1"/>
</dbReference>
<dbReference type="Proteomes" id="UP000838763">
    <property type="component" value="Unassembled WGS sequence"/>
</dbReference>
<dbReference type="FunFam" id="4.10.1000.10:FF:000022">
    <property type="entry name" value="Zinc finger CCCH domain-containing protein 7"/>
    <property type="match status" value="1"/>
</dbReference>
<feature type="domain" description="C3H1-type" evidence="7">
    <location>
        <begin position="204"/>
        <end position="232"/>
    </location>
</feature>
<proteinExistence type="predicted"/>
<dbReference type="EMBL" id="CALLCH030000015">
    <property type="protein sequence ID" value="CAI4216612.1"/>
    <property type="molecule type" value="Genomic_DNA"/>
</dbReference>
<evidence type="ECO:0000313" key="8">
    <source>
        <dbReference type="EMBL" id="CAI4216612.1"/>
    </source>
</evidence>
<dbReference type="PROSITE" id="PS50103">
    <property type="entry name" value="ZF_C3H1"/>
    <property type="match status" value="1"/>
</dbReference>
<evidence type="ECO:0000256" key="4">
    <source>
        <dbReference type="ARBA" id="ARBA00022833"/>
    </source>
</evidence>
<evidence type="ECO:0000259" key="7">
    <source>
        <dbReference type="PROSITE" id="PS50103"/>
    </source>
</evidence>
<dbReference type="Gene3D" id="4.10.1000.10">
    <property type="entry name" value="Zinc finger, CCCH-type"/>
    <property type="match status" value="1"/>
</dbReference>
<feature type="region of interest" description="Disordered" evidence="6">
    <location>
        <begin position="259"/>
        <end position="300"/>
    </location>
</feature>
<dbReference type="InterPro" id="IPR000571">
    <property type="entry name" value="Znf_CCCH"/>
</dbReference>
<evidence type="ECO:0000256" key="6">
    <source>
        <dbReference type="SAM" id="MobiDB-lite"/>
    </source>
</evidence>
<accession>A0A9P1MCR6</accession>
<keyword evidence="1 5" id="KW-0479">Metal-binding</keyword>